<evidence type="ECO:0000313" key="2">
    <source>
        <dbReference type="Proteomes" id="UP000751614"/>
    </source>
</evidence>
<proteinExistence type="predicted"/>
<organism evidence="1 2">
    <name type="scientific">Flagellimonas algicola</name>
    <dbReference type="NCBI Taxonomy" id="2583815"/>
    <lineage>
        <taxon>Bacteria</taxon>
        <taxon>Pseudomonadati</taxon>
        <taxon>Bacteroidota</taxon>
        <taxon>Flavobacteriia</taxon>
        <taxon>Flavobacteriales</taxon>
        <taxon>Flavobacteriaceae</taxon>
        <taxon>Flagellimonas</taxon>
    </lineage>
</organism>
<accession>A0ABY2WQA2</accession>
<gene>
    <name evidence="1" type="ORF">FGG15_06360</name>
</gene>
<evidence type="ECO:0000313" key="1">
    <source>
        <dbReference type="EMBL" id="TMU57164.1"/>
    </source>
</evidence>
<reference evidence="1 2" key="1">
    <citation type="submission" date="2019-05" db="EMBL/GenBank/DDBJ databases">
        <title>Flagellimonas sp. AsT0115, sp. nov., isolated from a marine red algae, Asparagopsis taxiformis.</title>
        <authorList>
            <person name="Kim J."/>
            <person name="Jeong S.E."/>
            <person name="Jeon C.O."/>
        </authorList>
    </citation>
    <scope>NUCLEOTIDE SEQUENCE [LARGE SCALE GENOMIC DNA]</scope>
    <source>
        <strain evidence="1 2">AsT0115</strain>
    </source>
</reference>
<name>A0ABY2WQA2_9FLAO</name>
<dbReference type="RefSeq" id="WP_138834370.1">
    <property type="nucleotide sequence ID" value="NZ_VCNI01000001.1"/>
</dbReference>
<dbReference type="Proteomes" id="UP000751614">
    <property type="component" value="Unassembled WGS sequence"/>
</dbReference>
<evidence type="ECO:0008006" key="3">
    <source>
        <dbReference type="Google" id="ProtNLM"/>
    </source>
</evidence>
<dbReference type="EMBL" id="VCNI01000001">
    <property type="protein sequence ID" value="TMU57164.1"/>
    <property type="molecule type" value="Genomic_DNA"/>
</dbReference>
<keyword evidence="2" id="KW-1185">Reference proteome</keyword>
<sequence length="154" mass="17955">MKSTNEHGVHSPFVFQFVTQCLYSKGKVHKSKSINILLKCIPYFDVKKVAILDHLLAAQTIMKSSPDLEYDQPQFDAVFASQFDLFHFNQLIYEGKLHNDSVILFDGIHRNPQKQEQWLSLITSPKITVSMDMYHLGAVFIRREQEKEHFTIRI</sequence>
<comment type="caution">
    <text evidence="1">The sequence shown here is derived from an EMBL/GenBank/DDBJ whole genome shotgun (WGS) entry which is preliminary data.</text>
</comment>
<protein>
    <recommendedName>
        <fullName evidence="3">Methyltransferase family protein</fullName>
    </recommendedName>
</protein>